<reference evidence="4" key="1">
    <citation type="journal article" date="2019" name="Int. J. Syst. Evol. Microbiol.">
        <title>Halobacteriovorax valvorus sp. nov., a novel prokaryotic predator isolated from coastal seawater of China.</title>
        <authorList>
            <person name="Chen M.-X."/>
        </authorList>
    </citation>
    <scope>NUCLEOTIDE SEQUENCE [LARGE SCALE GENOMIC DNA]</scope>
    <source>
        <strain evidence="4">BL9</strain>
    </source>
</reference>
<dbReference type="SUPFAM" id="SSF52540">
    <property type="entry name" value="P-loop containing nucleoside triphosphate hydrolases"/>
    <property type="match status" value="1"/>
</dbReference>
<dbReference type="InterPro" id="IPR027417">
    <property type="entry name" value="P-loop_NTPase"/>
</dbReference>
<evidence type="ECO:0000313" key="4">
    <source>
        <dbReference type="Proteomes" id="UP000443582"/>
    </source>
</evidence>
<gene>
    <name evidence="3" type="ORF">DAY19_08550</name>
</gene>
<dbReference type="InterPro" id="IPR029492">
    <property type="entry name" value="DUF4435"/>
</dbReference>
<evidence type="ECO:0000313" key="3">
    <source>
        <dbReference type="EMBL" id="RZF21729.1"/>
    </source>
</evidence>
<sequence length="636" mass="73301">MNVIRNVVPEYLEETNRLVSNFDVATKVIGVQESFEHIKEKWDSFYISYLEEAKVVERFPLYKEKILSDFKILVKSLPYKEEINASVYAGHSDVQMNQVRNTVKAKIGSNEALIDNLIFNASFYKNLSYFDNHTVIVGANGSGKSSFASYIKTTLRTAGIVISAQRFLKIDTFKVLQSTKHTSDLLKRTQSQHRTYKEPNSYTNGASEFNVLLSNLIADQGRHNSEFLRKNLENIRIGVPTEMEESLLQKVFRIWNTVIKHREIDLDEDNINICVFTEGRKSRYHPISMSEGEKVVLYLAAQIVQAPRDSLIIVDEPEIHLHKTIVNQLWRLLEKERPDCIFIYLTHDLDFAVSMEDAPKLWMKSFSNPNKWDFEVVTSNDIPEELLLRLLGTQKKVVFCEGDSESNDFKTYRALFPLLEVLPVGSCTNVINYTKAFQNTGLLNSEVFGIIDADFRSSEEKEKLKQSKIYTLNCSEIESLFLSEEFLKYMDTRLLHNSLSLDDFKSRIFKKFEDEIETQSLKYIYRKLEFNLGRISLGKARKLNDLLERFNEVQSGIEIEKWNSSRIDELRSILTNKEYDSVLGVYNNKGLIAIANQEFAVTNFVSKCINALKDCENARTLIKKGLGEGFIGEVYV</sequence>
<comment type="caution">
    <text evidence="3">The sequence shown here is derived from an EMBL/GenBank/DDBJ whole genome shotgun (WGS) entry which is preliminary data.</text>
</comment>
<dbReference type="PANTHER" id="PTHR32182">
    <property type="entry name" value="DNA REPLICATION AND REPAIR PROTEIN RECF"/>
    <property type="match status" value="1"/>
</dbReference>
<evidence type="ECO:0000259" key="1">
    <source>
        <dbReference type="Pfam" id="PF13304"/>
    </source>
</evidence>
<dbReference type="EMBL" id="QDKL01000002">
    <property type="protein sequence ID" value="RZF21729.1"/>
    <property type="molecule type" value="Genomic_DNA"/>
</dbReference>
<dbReference type="Pfam" id="PF14491">
    <property type="entry name" value="DUF4435"/>
    <property type="match status" value="1"/>
</dbReference>
<keyword evidence="4" id="KW-1185">Reference proteome</keyword>
<dbReference type="Proteomes" id="UP000443582">
    <property type="component" value="Unassembled WGS sequence"/>
</dbReference>
<dbReference type="InterPro" id="IPR003959">
    <property type="entry name" value="ATPase_AAA_core"/>
</dbReference>
<accession>A0ABY0IJK1</accession>
<dbReference type="Gene3D" id="3.40.50.300">
    <property type="entry name" value="P-loop containing nucleotide triphosphate hydrolases"/>
    <property type="match status" value="1"/>
</dbReference>
<feature type="domain" description="DUF4435" evidence="2">
    <location>
        <begin position="397"/>
        <end position="619"/>
    </location>
</feature>
<name>A0ABY0IJK1_9BACT</name>
<evidence type="ECO:0000259" key="2">
    <source>
        <dbReference type="Pfam" id="PF14491"/>
    </source>
</evidence>
<feature type="domain" description="ATPase AAA-type core" evidence="1">
    <location>
        <begin position="288"/>
        <end position="348"/>
    </location>
</feature>
<dbReference type="CDD" id="cd00267">
    <property type="entry name" value="ABC_ATPase"/>
    <property type="match status" value="1"/>
</dbReference>
<proteinExistence type="predicted"/>
<dbReference type="RefSeq" id="WP_115361409.1">
    <property type="nucleotide sequence ID" value="NZ_QDKL01000002.1"/>
</dbReference>
<dbReference type="PANTHER" id="PTHR32182:SF22">
    <property type="entry name" value="ATP-DEPENDENT ENDONUCLEASE, OLD FAMILY-RELATED"/>
    <property type="match status" value="1"/>
</dbReference>
<dbReference type="Pfam" id="PF13304">
    <property type="entry name" value="AAA_21"/>
    <property type="match status" value="1"/>
</dbReference>
<protein>
    <submittedName>
        <fullName evidence="3">DUF4435 domain-containing protein</fullName>
    </submittedName>
</protein>
<organism evidence="3 4">
    <name type="scientific">Halobacteriovorax vibrionivorans</name>
    <dbReference type="NCBI Taxonomy" id="2152716"/>
    <lineage>
        <taxon>Bacteria</taxon>
        <taxon>Pseudomonadati</taxon>
        <taxon>Bdellovibrionota</taxon>
        <taxon>Bacteriovoracia</taxon>
        <taxon>Bacteriovoracales</taxon>
        <taxon>Halobacteriovoraceae</taxon>
        <taxon>Halobacteriovorax</taxon>
    </lineage>
</organism>